<gene>
    <name evidence="2" type="primary">A03g500120.1_BraROA</name>
    <name evidence="2" type="ORF">IGI04_008794</name>
</gene>
<keyword evidence="1" id="KW-0732">Signal</keyword>
<accession>A0ABQ7MVE9</accession>
<sequence>FFIFLIVLMLLIRGAVYSISVVFSDPDVASDSLAARSWYGVVVCRLCTVRFVSNPDVLEHIYRCKTIYKQKEQKIGMQFYSSTRRKPLSSMSVYTGGVAGQPEALSHPGKTNFWHKKRSFHHGQKKFSLCLRI</sequence>
<reference evidence="2 3" key="1">
    <citation type="submission" date="2021-03" db="EMBL/GenBank/DDBJ databases">
        <authorList>
            <person name="King G.J."/>
            <person name="Bancroft I."/>
            <person name="Baten A."/>
            <person name="Bloomfield J."/>
            <person name="Borpatragohain P."/>
            <person name="He Z."/>
            <person name="Irish N."/>
            <person name="Irwin J."/>
            <person name="Liu K."/>
            <person name="Mauleon R.P."/>
            <person name="Moore J."/>
            <person name="Morris R."/>
            <person name="Ostergaard L."/>
            <person name="Wang B."/>
            <person name="Wells R."/>
        </authorList>
    </citation>
    <scope>NUCLEOTIDE SEQUENCE [LARGE SCALE GENOMIC DNA]</scope>
    <source>
        <strain evidence="2">R-o-18</strain>
        <tissue evidence="2">Leaf</tissue>
    </source>
</reference>
<feature type="signal peptide" evidence="1">
    <location>
        <begin position="1"/>
        <end position="18"/>
    </location>
</feature>
<proteinExistence type="predicted"/>
<keyword evidence="3" id="KW-1185">Reference proteome</keyword>
<feature type="chain" id="PRO_5046025021" evidence="1">
    <location>
        <begin position="19"/>
        <end position="133"/>
    </location>
</feature>
<feature type="non-terminal residue" evidence="2">
    <location>
        <position position="1"/>
    </location>
</feature>
<dbReference type="EMBL" id="JADBGQ010000003">
    <property type="protein sequence ID" value="KAG5402675.1"/>
    <property type="molecule type" value="Genomic_DNA"/>
</dbReference>
<evidence type="ECO:0000313" key="2">
    <source>
        <dbReference type="EMBL" id="KAG5402675.1"/>
    </source>
</evidence>
<protein>
    <submittedName>
        <fullName evidence="2">Uncharacterized protein</fullName>
    </submittedName>
</protein>
<comment type="caution">
    <text evidence="2">The sequence shown here is derived from an EMBL/GenBank/DDBJ whole genome shotgun (WGS) entry which is preliminary data.</text>
</comment>
<evidence type="ECO:0000313" key="3">
    <source>
        <dbReference type="Proteomes" id="UP000823674"/>
    </source>
</evidence>
<dbReference type="Proteomes" id="UP000823674">
    <property type="component" value="Chromosome A03"/>
</dbReference>
<evidence type="ECO:0000256" key="1">
    <source>
        <dbReference type="SAM" id="SignalP"/>
    </source>
</evidence>
<name>A0ABQ7MVE9_BRACM</name>
<organism evidence="2 3">
    <name type="scientific">Brassica rapa subsp. trilocularis</name>
    <dbReference type="NCBI Taxonomy" id="1813537"/>
    <lineage>
        <taxon>Eukaryota</taxon>
        <taxon>Viridiplantae</taxon>
        <taxon>Streptophyta</taxon>
        <taxon>Embryophyta</taxon>
        <taxon>Tracheophyta</taxon>
        <taxon>Spermatophyta</taxon>
        <taxon>Magnoliopsida</taxon>
        <taxon>eudicotyledons</taxon>
        <taxon>Gunneridae</taxon>
        <taxon>Pentapetalae</taxon>
        <taxon>rosids</taxon>
        <taxon>malvids</taxon>
        <taxon>Brassicales</taxon>
        <taxon>Brassicaceae</taxon>
        <taxon>Brassiceae</taxon>
        <taxon>Brassica</taxon>
    </lineage>
</organism>